<dbReference type="Gene3D" id="3.10.310.30">
    <property type="match status" value="1"/>
</dbReference>
<dbReference type="Pfam" id="PF02272">
    <property type="entry name" value="DHHA1"/>
    <property type="match status" value="1"/>
</dbReference>
<dbReference type="STRING" id="79604.AAY81_06160"/>
<gene>
    <name evidence="3" type="ORF">SAMN02910314_01152</name>
</gene>
<dbReference type="KEGG" id="ddt:AAY81_06160"/>
<accession>A0A172RYP1</accession>
<dbReference type="RefSeq" id="WP_066662716.1">
    <property type="nucleotide sequence ID" value="NZ_FOEC01000006.1"/>
</dbReference>
<evidence type="ECO:0000259" key="2">
    <source>
        <dbReference type="Pfam" id="PF02272"/>
    </source>
</evidence>
<name>A0A172RYP1_9ACTN</name>
<dbReference type="PANTHER" id="PTHR47618:SF1">
    <property type="entry name" value="BIFUNCTIONAL OLIGORIBONUCLEASE AND PAP PHOSPHATASE NRNA"/>
    <property type="match status" value="1"/>
</dbReference>
<protein>
    <submittedName>
        <fullName evidence="3">Phosphoesterase RecJ domain-containing protein</fullName>
    </submittedName>
</protein>
<dbReference type="InterPro" id="IPR001667">
    <property type="entry name" value="DDH_dom"/>
</dbReference>
<dbReference type="PATRIC" id="fig|79604.3.peg.1246"/>
<feature type="domain" description="DHHA1" evidence="2">
    <location>
        <begin position="245"/>
        <end position="322"/>
    </location>
</feature>
<feature type="domain" description="DDH" evidence="1">
    <location>
        <begin position="24"/>
        <end position="166"/>
    </location>
</feature>
<dbReference type="EMBL" id="FOEC01000006">
    <property type="protein sequence ID" value="SEO77203.1"/>
    <property type="molecule type" value="Genomic_DNA"/>
</dbReference>
<keyword evidence="4" id="KW-1185">Reference proteome</keyword>
<dbReference type="InterPro" id="IPR003156">
    <property type="entry name" value="DHHA1_dom"/>
</dbReference>
<dbReference type="InterPro" id="IPR051319">
    <property type="entry name" value="Oligoribo/pAp-PDE_c-di-AMP_PDE"/>
</dbReference>
<dbReference type="SUPFAM" id="SSF64182">
    <property type="entry name" value="DHH phosphoesterases"/>
    <property type="match status" value="1"/>
</dbReference>
<organism evidence="3 4">
    <name type="scientific">Denitrobacterium detoxificans</name>
    <dbReference type="NCBI Taxonomy" id="79604"/>
    <lineage>
        <taxon>Bacteria</taxon>
        <taxon>Bacillati</taxon>
        <taxon>Actinomycetota</taxon>
        <taxon>Coriobacteriia</taxon>
        <taxon>Eggerthellales</taxon>
        <taxon>Eggerthellaceae</taxon>
        <taxon>Denitrobacterium</taxon>
    </lineage>
</organism>
<dbReference type="GO" id="GO:0003676">
    <property type="term" value="F:nucleic acid binding"/>
    <property type="evidence" value="ECO:0007669"/>
    <property type="project" value="InterPro"/>
</dbReference>
<evidence type="ECO:0000259" key="1">
    <source>
        <dbReference type="Pfam" id="PF01368"/>
    </source>
</evidence>
<sequence>MEALTSEFGSLEGVASALLEAQSLVICGHISPDGDCIGSQLGLAHALRSLGKQVTCLLAHDEPIDYGLRFLPGASELVPASQFQGSFDTFVTVDVPAAARLGEDAAALHAGAAHTVTVDHHLFKTPLSQAYFVDSQAPSCSMIIWQLVELLGAPRTPEVALCCYTGLVTDTGGFSFQNTNAQALRLAASMVEAGARPDLVAREVFQNRSLASLELQKVMLSRMSISDDGVSAVSYLTRADFQELGAVKADAEPLINVLRSVRGIRVACILREQEDCVRGSLRAKDDTDVASIANRLGGGGHRAAAGFTFHGTLAQAREAVAAELAAL</sequence>
<dbReference type="AlphaFoldDB" id="A0A172RYP1"/>
<dbReference type="InterPro" id="IPR038763">
    <property type="entry name" value="DHH_sf"/>
</dbReference>
<evidence type="ECO:0000313" key="4">
    <source>
        <dbReference type="Proteomes" id="UP000182975"/>
    </source>
</evidence>
<reference evidence="4" key="1">
    <citation type="submission" date="2016-10" db="EMBL/GenBank/DDBJ databases">
        <authorList>
            <person name="Varghese N."/>
        </authorList>
    </citation>
    <scope>NUCLEOTIDE SEQUENCE [LARGE SCALE GENOMIC DNA]</scope>
    <source>
        <strain evidence="4">DSM 21843</strain>
    </source>
</reference>
<dbReference type="Gene3D" id="3.90.1640.10">
    <property type="entry name" value="inorganic pyrophosphatase (n-terminal core)"/>
    <property type="match status" value="1"/>
</dbReference>
<evidence type="ECO:0000313" key="3">
    <source>
        <dbReference type="EMBL" id="SEO77203.1"/>
    </source>
</evidence>
<dbReference type="Pfam" id="PF01368">
    <property type="entry name" value="DHH"/>
    <property type="match status" value="1"/>
</dbReference>
<dbReference type="PANTHER" id="PTHR47618">
    <property type="entry name" value="BIFUNCTIONAL OLIGORIBONUCLEASE AND PAP PHOSPHATASE NRNA"/>
    <property type="match status" value="1"/>
</dbReference>
<dbReference type="Proteomes" id="UP000182975">
    <property type="component" value="Unassembled WGS sequence"/>
</dbReference>
<proteinExistence type="predicted"/>